<dbReference type="KEGG" id="tsr:106538439"/>
<dbReference type="Gene3D" id="2.40.70.10">
    <property type="entry name" value="Acid Proteases"/>
    <property type="match status" value="1"/>
</dbReference>
<sequence length="871" mass="96427">MATLNFVPFNYGSETWESYTARFECFLVTHDLTELTDERKCAFFLSVCGTDVFHTARALTAPEPLKAVPWPVLMAKLTSHYAPSPSKIAHRHAFHQRSQAEGESVSAYVAALRSANANQGPSCHNLQKKIQLTVNIEGRPCEMELDTGSATSIVSWSTIKRLLPQLSKRQLQDCNLTLRGYQGNLIPVIGTCRVRVQFKGFDGRLPLIIVEGRLPSLLGLDWFQSLGLQISGINHLSTSALDCLVNEFPAMFDGTLGKYTGTPVSFNLDPSVQPVRMKPRRVPIALKPKVDAELDKLVAQGVLEPVDHARWETPIVLPIKPDGSVRICADYHCSINRALPSNAYLVPVVQHLLHTLGERSIFAKLDLAQAYQQLVVDDEAAEAQMIVTHRGAFRCHRLQFGVSIAPGLFQSLMERLLQGLRGVIPYFDDVLVSAASLDELMARLREVLSKFQQVGLKVKRDKCQIAVPQIEFLGFLIDGSGIHPTAAKTKAIVETPAPTNRAELQAFLGLLNFYAVFLPHKASVAEPLHRLLDSGAAWVWGRREASAFLAVKHLLISNDVLVQYSEHLPLVLACDASPYGVGAVLCHQLPSGVEVPVAFFSHTLSASERNYAQIDKEALAIVAGVRRFHHYLYGRPFMIVTNHKPLLGLLAGDRPAPQVLSPWMTRWFVFLASYEYQLHHHPGKQITHADALSRCPLPEAPEDPAALAPVFLIDDLNLPTSAADIARLSAREQVISRVLDWVRRGWPKDPVDPVFLPFKSRLTELSVQRSCLLWGHRVVVPASLRTTVLQQLHQAHPGITQMKALGCSYVWCPKLDQDIAAHVAGCPQCQSTQALPPKAEPRTWEPPSSPWSRVHVDFAGPMLFIAVDAFS</sequence>
<dbReference type="Proteomes" id="UP000504617">
    <property type="component" value="Unplaced"/>
</dbReference>
<evidence type="ECO:0000313" key="6">
    <source>
        <dbReference type="RefSeq" id="XP_013908400.1"/>
    </source>
</evidence>
<dbReference type="SUPFAM" id="SSF56672">
    <property type="entry name" value="DNA/RNA polymerases"/>
    <property type="match status" value="1"/>
</dbReference>
<proteinExistence type="inferred from homology"/>
<feature type="non-terminal residue" evidence="6">
    <location>
        <position position="871"/>
    </location>
</feature>
<dbReference type="InterPro" id="IPR021109">
    <property type="entry name" value="Peptidase_aspartic_dom_sf"/>
</dbReference>
<dbReference type="InterPro" id="IPR043502">
    <property type="entry name" value="DNA/RNA_pol_sf"/>
</dbReference>
<accession>A0A6I9XUP2</accession>
<dbReference type="OrthoDB" id="9950135at2759"/>
<dbReference type="GeneID" id="106538439"/>
<dbReference type="SUPFAM" id="SSF50630">
    <property type="entry name" value="Acid proteases"/>
    <property type="match status" value="1"/>
</dbReference>
<dbReference type="InterPro" id="IPR050951">
    <property type="entry name" value="Retrovirus_Pol_polyprotein"/>
</dbReference>
<evidence type="ECO:0000313" key="5">
    <source>
        <dbReference type="Proteomes" id="UP000504617"/>
    </source>
</evidence>
<gene>
    <name evidence="6" type="primary">LOC106538439</name>
</gene>
<dbReference type="FunFam" id="3.30.70.270:FF:000020">
    <property type="entry name" value="Transposon Tf2-6 polyprotein-like Protein"/>
    <property type="match status" value="1"/>
</dbReference>
<dbReference type="RefSeq" id="XP_013908400.1">
    <property type="nucleotide sequence ID" value="XM_014052925.1"/>
</dbReference>
<dbReference type="AlphaFoldDB" id="A0A6I9XUP2"/>
<dbReference type="Gene3D" id="3.30.70.270">
    <property type="match status" value="2"/>
</dbReference>
<dbReference type="GO" id="GO:0004523">
    <property type="term" value="F:RNA-DNA hybrid ribonuclease activity"/>
    <property type="evidence" value="ECO:0007669"/>
    <property type="project" value="UniProtKB-EC"/>
</dbReference>
<dbReference type="CDD" id="cd09274">
    <property type="entry name" value="RNase_HI_RT_Ty3"/>
    <property type="match status" value="1"/>
</dbReference>
<dbReference type="Gene3D" id="3.10.10.10">
    <property type="entry name" value="HIV Type 1 Reverse Transcriptase, subunit A, domain 1"/>
    <property type="match status" value="1"/>
</dbReference>
<dbReference type="PANTHER" id="PTHR37984">
    <property type="entry name" value="PROTEIN CBG26694"/>
    <property type="match status" value="1"/>
</dbReference>
<dbReference type="Gene3D" id="1.10.340.70">
    <property type="match status" value="1"/>
</dbReference>
<evidence type="ECO:0000256" key="1">
    <source>
        <dbReference type="ARBA" id="ARBA00010879"/>
    </source>
</evidence>
<dbReference type="CDD" id="cd01647">
    <property type="entry name" value="RT_LTR"/>
    <property type="match status" value="1"/>
</dbReference>
<evidence type="ECO:0000259" key="4">
    <source>
        <dbReference type="PROSITE" id="PS50878"/>
    </source>
</evidence>
<name>A0A6I9XUP2_9SAUR</name>
<feature type="domain" description="Reverse transcriptase" evidence="4">
    <location>
        <begin position="299"/>
        <end position="477"/>
    </location>
</feature>
<dbReference type="Pfam" id="PF00078">
    <property type="entry name" value="RVT_1"/>
    <property type="match status" value="1"/>
</dbReference>
<keyword evidence="5" id="KW-1185">Reference proteome</keyword>
<dbReference type="Gene3D" id="3.10.20.370">
    <property type="match status" value="1"/>
</dbReference>
<dbReference type="PANTHER" id="PTHR37984:SF12">
    <property type="entry name" value="RIBONUCLEASE H"/>
    <property type="match status" value="1"/>
</dbReference>
<dbReference type="InterPro" id="IPR041588">
    <property type="entry name" value="Integrase_H2C2"/>
</dbReference>
<dbReference type="Pfam" id="PF17919">
    <property type="entry name" value="RT_RNaseH_2"/>
    <property type="match status" value="1"/>
</dbReference>
<dbReference type="EC" id="3.1.26.4" evidence="2"/>
<evidence type="ECO:0000256" key="2">
    <source>
        <dbReference type="ARBA" id="ARBA00012180"/>
    </source>
</evidence>
<dbReference type="InterPro" id="IPR041577">
    <property type="entry name" value="RT_RNaseH_2"/>
</dbReference>
<organism evidence="5 6">
    <name type="scientific">Thamnophis sirtalis</name>
    <dbReference type="NCBI Taxonomy" id="35019"/>
    <lineage>
        <taxon>Eukaryota</taxon>
        <taxon>Metazoa</taxon>
        <taxon>Chordata</taxon>
        <taxon>Craniata</taxon>
        <taxon>Vertebrata</taxon>
        <taxon>Euteleostomi</taxon>
        <taxon>Lepidosauria</taxon>
        <taxon>Squamata</taxon>
        <taxon>Bifurcata</taxon>
        <taxon>Unidentata</taxon>
        <taxon>Episquamata</taxon>
        <taxon>Toxicofera</taxon>
        <taxon>Serpentes</taxon>
        <taxon>Colubroidea</taxon>
        <taxon>Colubridae</taxon>
        <taxon>Natricinae</taxon>
        <taxon>Thamnophis</taxon>
    </lineage>
</organism>
<dbReference type="Pfam" id="PF17921">
    <property type="entry name" value="Integrase_H2C2"/>
    <property type="match status" value="1"/>
</dbReference>
<dbReference type="PROSITE" id="PS50878">
    <property type="entry name" value="RT_POL"/>
    <property type="match status" value="1"/>
</dbReference>
<comment type="similarity">
    <text evidence="1">Belongs to the beta type-B retroviral polymerase family. HERV class-II K(HML-2) pol subfamily.</text>
</comment>
<dbReference type="InterPro" id="IPR000477">
    <property type="entry name" value="RT_dom"/>
</dbReference>
<dbReference type="FunFam" id="3.10.20.370:FF:000001">
    <property type="entry name" value="Retrovirus-related Pol polyprotein from transposon 17.6-like protein"/>
    <property type="match status" value="1"/>
</dbReference>
<dbReference type="InterPro" id="IPR043128">
    <property type="entry name" value="Rev_trsase/Diguanyl_cyclase"/>
</dbReference>
<reference evidence="6" key="1">
    <citation type="submission" date="2025-08" db="UniProtKB">
        <authorList>
            <consortium name="RefSeq"/>
        </authorList>
    </citation>
    <scope>IDENTIFICATION</scope>
    <source>
        <tissue evidence="6">Skeletal muscle</tissue>
    </source>
</reference>
<protein>
    <recommendedName>
        <fullName evidence="3">Gypsy retrotransposon integrase-like protein 1</fullName>
        <ecNumber evidence="2">3.1.26.4</ecNumber>
    </recommendedName>
</protein>
<evidence type="ECO:0000256" key="3">
    <source>
        <dbReference type="ARBA" id="ARBA00039658"/>
    </source>
</evidence>